<evidence type="ECO:0000259" key="9">
    <source>
        <dbReference type="PROSITE" id="PS50135"/>
    </source>
</evidence>
<dbReference type="SMART" id="SM00291">
    <property type="entry name" value="ZnF_ZZ"/>
    <property type="match status" value="1"/>
</dbReference>
<keyword evidence="7" id="KW-0206">Cytoskeleton</keyword>
<dbReference type="AlphaFoldDB" id="A0A0L8H244"/>
<dbReference type="EMBL" id="KQ419514">
    <property type="protein sequence ID" value="KOF83336.1"/>
    <property type="molecule type" value="Genomic_DNA"/>
</dbReference>
<dbReference type="InterPro" id="IPR050774">
    <property type="entry name" value="KCMF1/Dystrophin"/>
</dbReference>
<dbReference type="InterPro" id="IPR015154">
    <property type="entry name" value="EF-hand_dom_typ2"/>
</dbReference>
<dbReference type="Pfam" id="PF00569">
    <property type="entry name" value="ZZ"/>
    <property type="match status" value="1"/>
</dbReference>
<organism evidence="10">
    <name type="scientific">Octopus bimaculoides</name>
    <name type="common">California two-spotted octopus</name>
    <dbReference type="NCBI Taxonomy" id="37653"/>
    <lineage>
        <taxon>Eukaryota</taxon>
        <taxon>Metazoa</taxon>
        <taxon>Spiralia</taxon>
        <taxon>Lophotrochozoa</taxon>
        <taxon>Mollusca</taxon>
        <taxon>Cephalopoda</taxon>
        <taxon>Coleoidea</taxon>
        <taxon>Octopodiformes</taxon>
        <taxon>Octopoda</taxon>
        <taxon>Incirrata</taxon>
        <taxon>Octopodidae</taxon>
        <taxon>Octopus</taxon>
    </lineage>
</organism>
<dbReference type="InterPro" id="IPR043145">
    <property type="entry name" value="Znf_ZZ_sf"/>
</dbReference>
<keyword evidence="2" id="KW-0963">Cytoplasm</keyword>
<dbReference type="InterPro" id="IPR011992">
    <property type="entry name" value="EF-hand-dom_pair"/>
</dbReference>
<dbReference type="GO" id="GO:0005886">
    <property type="term" value="C:plasma membrane"/>
    <property type="evidence" value="ECO:0007669"/>
    <property type="project" value="TreeGrafter"/>
</dbReference>
<dbReference type="GO" id="GO:0008270">
    <property type="term" value="F:zinc ion binding"/>
    <property type="evidence" value="ECO:0007669"/>
    <property type="project" value="UniProtKB-KW"/>
</dbReference>
<dbReference type="Pfam" id="PF09069">
    <property type="entry name" value="EF-hand_3"/>
    <property type="match status" value="1"/>
</dbReference>
<reference evidence="10" key="1">
    <citation type="submission" date="2015-07" db="EMBL/GenBank/DDBJ databases">
        <title>MeaNS - Measles Nucleotide Surveillance Program.</title>
        <authorList>
            <person name="Tran T."/>
            <person name="Druce J."/>
        </authorList>
    </citation>
    <scope>NUCLEOTIDE SEQUENCE</scope>
    <source>
        <strain evidence="10">UCB-OBI-ISO-001</strain>
        <tissue evidence="10">Gonad</tissue>
    </source>
</reference>
<keyword evidence="3" id="KW-0479">Metal-binding</keyword>
<keyword evidence="5" id="KW-0862">Zinc</keyword>
<proteinExistence type="predicted"/>
<keyword evidence="6" id="KW-0106">Calcium</keyword>
<feature type="domain" description="ZZ-type" evidence="9">
    <location>
        <begin position="150"/>
        <end position="202"/>
    </location>
</feature>
<keyword evidence="4 8" id="KW-0863">Zinc-finger</keyword>
<protein>
    <recommendedName>
        <fullName evidence="9">ZZ-type domain-containing protein</fullName>
    </recommendedName>
</protein>
<dbReference type="STRING" id="37653.A0A0L8H244"/>
<evidence type="ECO:0000256" key="5">
    <source>
        <dbReference type="ARBA" id="ARBA00022833"/>
    </source>
</evidence>
<comment type="subcellular location">
    <subcellularLocation>
        <location evidence="1">Cytoplasm</location>
        <location evidence="1">Cytoskeleton</location>
    </subcellularLocation>
</comment>
<dbReference type="PANTHER" id="PTHR12268:SF14">
    <property type="entry name" value="DYSTROPHIN-1"/>
    <property type="match status" value="1"/>
</dbReference>
<dbReference type="SUPFAM" id="SSF47473">
    <property type="entry name" value="EF-hand"/>
    <property type="match status" value="1"/>
</dbReference>
<dbReference type="InterPro" id="IPR000433">
    <property type="entry name" value="Znf_ZZ"/>
</dbReference>
<evidence type="ECO:0000256" key="4">
    <source>
        <dbReference type="ARBA" id="ARBA00022771"/>
    </source>
</evidence>
<dbReference type="PANTHER" id="PTHR12268">
    <property type="entry name" value="E3 UBIQUITIN-PROTEIN LIGASE KCMF1"/>
    <property type="match status" value="1"/>
</dbReference>
<evidence type="ECO:0000256" key="7">
    <source>
        <dbReference type="ARBA" id="ARBA00023212"/>
    </source>
</evidence>
<dbReference type="GO" id="GO:0099536">
    <property type="term" value="P:synaptic signaling"/>
    <property type="evidence" value="ECO:0007669"/>
    <property type="project" value="TreeGrafter"/>
</dbReference>
<dbReference type="OrthoDB" id="10057795at2759"/>
<evidence type="ECO:0000313" key="10">
    <source>
        <dbReference type="EMBL" id="KOF83336.1"/>
    </source>
</evidence>
<dbReference type="SUPFAM" id="SSF57850">
    <property type="entry name" value="RING/U-box"/>
    <property type="match status" value="1"/>
</dbReference>
<feature type="non-terminal residue" evidence="10">
    <location>
        <position position="307"/>
    </location>
</feature>
<evidence type="ECO:0000256" key="2">
    <source>
        <dbReference type="ARBA" id="ARBA00022490"/>
    </source>
</evidence>
<dbReference type="Gene3D" id="3.30.60.90">
    <property type="match status" value="1"/>
</dbReference>
<accession>A0A0L8H244</accession>
<dbReference type="PROSITE" id="PS50135">
    <property type="entry name" value="ZF_ZZ_2"/>
    <property type="match status" value="1"/>
</dbReference>
<evidence type="ECO:0000256" key="1">
    <source>
        <dbReference type="ARBA" id="ARBA00004245"/>
    </source>
</evidence>
<evidence type="ECO:0000256" key="6">
    <source>
        <dbReference type="ARBA" id="ARBA00022837"/>
    </source>
</evidence>
<gene>
    <name evidence="10" type="ORF">OCBIM_22023991mg</name>
</gene>
<dbReference type="GO" id="GO:0045202">
    <property type="term" value="C:synapse"/>
    <property type="evidence" value="ECO:0007669"/>
    <property type="project" value="GOC"/>
</dbReference>
<dbReference type="Gene3D" id="1.10.238.10">
    <property type="entry name" value="EF-hand"/>
    <property type="match status" value="1"/>
</dbReference>
<sequence length="307" mass="34988">MAVHKMKTLGMTSMKSTRPFCRLSTSKIRQDHKYTVIQSRSEFYIKFIRQRRGVVHALSVKTALEAICGGQLGDKYKYFYEEISDPSTFIDCTVLSSFLVALMPSPDLIHEGIAYGGLNSIPTLESCLQMSDCKYGISEDMLIVTTESGKHEAKCSICKDFPIIGFRNRCLKCFKIDMCQQCIFNGKTKSKHKLMEFCAVVSTKQDMKAFLITVRNNLSKKHRYRRRVKYLPVDNCNSSIGGDSDTMSTAPTRRSTMYEEHCEMEHPTRVKQMCSKSLQTVNLMVTVSVHNKKNRAPYPTEMVALQQ</sequence>
<name>A0A0L8H244_OCTBM</name>
<evidence type="ECO:0000256" key="3">
    <source>
        <dbReference type="ARBA" id="ARBA00022723"/>
    </source>
</evidence>
<evidence type="ECO:0000256" key="8">
    <source>
        <dbReference type="PROSITE-ProRule" id="PRU00228"/>
    </source>
</evidence>